<gene>
    <name evidence="5" type="ORF">NQ314_008247</name>
</gene>
<dbReference type="SUPFAM" id="SSF56112">
    <property type="entry name" value="Protein kinase-like (PK-like)"/>
    <property type="match status" value="1"/>
</dbReference>
<dbReference type="InterPro" id="IPR008271">
    <property type="entry name" value="Ser/Thr_kinase_AS"/>
</dbReference>
<organism evidence="5 6">
    <name type="scientific">Rhamnusium bicolor</name>
    <dbReference type="NCBI Taxonomy" id="1586634"/>
    <lineage>
        <taxon>Eukaryota</taxon>
        <taxon>Metazoa</taxon>
        <taxon>Ecdysozoa</taxon>
        <taxon>Arthropoda</taxon>
        <taxon>Hexapoda</taxon>
        <taxon>Insecta</taxon>
        <taxon>Pterygota</taxon>
        <taxon>Neoptera</taxon>
        <taxon>Endopterygota</taxon>
        <taxon>Coleoptera</taxon>
        <taxon>Polyphaga</taxon>
        <taxon>Cucujiformia</taxon>
        <taxon>Chrysomeloidea</taxon>
        <taxon>Cerambycidae</taxon>
        <taxon>Lepturinae</taxon>
        <taxon>Rhagiini</taxon>
        <taxon>Rhamnusium</taxon>
    </lineage>
</organism>
<name>A0AAV8YE64_9CUCU</name>
<keyword evidence="1" id="KW-0547">Nucleotide-binding</keyword>
<dbReference type="InterPro" id="IPR000253">
    <property type="entry name" value="FHA_dom"/>
</dbReference>
<evidence type="ECO:0000259" key="3">
    <source>
        <dbReference type="PROSITE" id="PS50006"/>
    </source>
</evidence>
<dbReference type="Pfam" id="PF00069">
    <property type="entry name" value="Pkinase"/>
    <property type="match status" value="1"/>
</dbReference>
<dbReference type="PROSITE" id="PS50011">
    <property type="entry name" value="PROTEIN_KINASE_DOM"/>
    <property type="match status" value="1"/>
</dbReference>
<dbReference type="Proteomes" id="UP001162156">
    <property type="component" value="Unassembled WGS sequence"/>
</dbReference>
<keyword evidence="2" id="KW-0067">ATP-binding</keyword>
<sequence length="399" mass="45147">MAEDHNETISDESPRNLETAMDATIQWGRLIACLPQLDSVDLIHPSLRLGRCDKCDIVIHKSKFLPDQINYISKDHFLITKDPDDMHITYITDLSKNGTFVNGDLIGRDRTIILQNNDSIAIGEKLQVYVFKSMTYLVDENYLPPSLRKIYEPSRLLGIGACGEVRLAYEKLSCEKYAIKKIIKGKNTPSQIENINHPSRIQVELDILQRLSHPLIVNMREIVETENEVFVVLEYVDGGELSKKISCGNTLTESNTKFLFYQVVLAVQYLHSEGITHRDLKPGNVLLTTSDSQNIIKLTDFGLSKLSDGYDMMRTVCGTWYYIAPEVLNPKILEYDNQVDVWSLGVMLFYMLSKELPFQAVDRSTLGRLIVTGTYSMLGPPWFEVSAAAKDLVKKDAVG</sequence>
<dbReference type="EMBL" id="JANEYF010002236">
    <property type="protein sequence ID" value="KAJ8949327.1"/>
    <property type="molecule type" value="Genomic_DNA"/>
</dbReference>
<evidence type="ECO:0000313" key="6">
    <source>
        <dbReference type="Proteomes" id="UP001162156"/>
    </source>
</evidence>
<dbReference type="InterPro" id="IPR011009">
    <property type="entry name" value="Kinase-like_dom_sf"/>
</dbReference>
<reference evidence="5" key="1">
    <citation type="journal article" date="2023" name="Insect Mol. Biol.">
        <title>Genome sequencing provides insights into the evolution of gene families encoding plant cell wall-degrading enzymes in longhorned beetles.</title>
        <authorList>
            <person name="Shin N.R."/>
            <person name="Okamura Y."/>
            <person name="Kirsch R."/>
            <person name="Pauchet Y."/>
        </authorList>
    </citation>
    <scope>NUCLEOTIDE SEQUENCE</scope>
    <source>
        <strain evidence="5">RBIC_L_NR</strain>
    </source>
</reference>
<dbReference type="FunFam" id="1.10.510.10:FF:000571">
    <property type="entry name" value="Maternal embryonic leucine zipper kinase"/>
    <property type="match status" value="1"/>
</dbReference>
<feature type="domain" description="Protein kinase" evidence="4">
    <location>
        <begin position="151"/>
        <end position="399"/>
    </location>
</feature>
<dbReference type="SMART" id="SM00220">
    <property type="entry name" value="S_TKc"/>
    <property type="match status" value="1"/>
</dbReference>
<dbReference type="GO" id="GO:0004672">
    <property type="term" value="F:protein kinase activity"/>
    <property type="evidence" value="ECO:0007669"/>
    <property type="project" value="InterPro"/>
</dbReference>
<comment type="caution">
    <text evidence="5">The sequence shown here is derived from an EMBL/GenBank/DDBJ whole genome shotgun (WGS) entry which is preliminary data.</text>
</comment>
<proteinExistence type="predicted"/>
<evidence type="ECO:0000259" key="4">
    <source>
        <dbReference type="PROSITE" id="PS50011"/>
    </source>
</evidence>
<dbReference type="Pfam" id="PF00498">
    <property type="entry name" value="FHA"/>
    <property type="match status" value="1"/>
</dbReference>
<accession>A0AAV8YE64</accession>
<dbReference type="PROSITE" id="PS50006">
    <property type="entry name" value="FHA_DOMAIN"/>
    <property type="match status" value="1"/>
</dbReference>
<dbReference type="InterPro" id="IPR000719">
    <property type="entry name" value="Prot_kinase_dom"/>
</dbReference>
<feature type="domain" description="FHA" evidence="3">
    <location>
        <begin position="47"/>
        <end position="106"/>
    </location>
</feature>
<evidence type="ECO:0000313" key="5">
    <source>
        <dbReference type="EMBL" id="KAJ8949327.1"/>
    </source>
</evidence>
<dbReference type="Gene3D" id="1.10.510.10">
    <property type="entry name" value="Transferase(Phosphotransferase) domain 1"/>
    <property type="match status" value="1"/>
</dbReference>
<dbReference type="SUPFAM" id="SSF49879">
    <property type="entry name" value="SMAD/FHA domain"/>
    <property type="match status" value="1"/>
</dbReference>
<dbReference type="InterPro" id="IPR008984">
    <property type="entry name" value="SMAD_FHA_dom_sf"/>
</dbReference>
<keyword evidence="6" id="KW-1185">Reference proteome</keyword>
<protein>
    <submittedName>
        <fullName evidence="5">Uncharacterized protein</fullName>
    </submittedName>
</protein>
<dbReference type="SMART" id="SM00240">
    <property type="entry name" value="FHA"/>
    <property type="match status" value="1"/>
</dbReference>
<dbReference type="Gene3D" id="2.60.200.20">
    <property type="match status" value="1"/>
</dbReference>
<dbReference type="GO" id="GO:0005524">
    <property type="term" value="F:ATP binding"/>
    <property type="evidence" value="ECO:0007669"/>
    <property type="project" value="UniProtKB-KW"/>
</dbReference>
<dbReference type="AlphaFoldDB" id="A0AAV8YE64"/>
<dbReference type="PANTHER" id="PTHR24347">
    <property type="entry name" value="SERINE/THREONINE-PROTEIN KINASE"/>
    <property type="match status" value="1"/>
</dbReference>
<evidence type="ECO:0000256" key="1">
    <source>
        <dbReference type="ARBA" id="ARBA00022741"/>
    </source>
</evidence>
<evidence type="ECO:0000256" key="2">
    <source>
        <dbReference type="ARBA" id="ARBA00022840"/>
    </source>
</evidence>
<dbReference type="PROSITE" id="PS00108">
    <property type="entry name" value="PROTEIN_KINASE_ST"/>
    <property type="match status" value="1"/>
</dbReference>